<dbReference type="Pfam" id="PF13588">
    <property type="entry name" value="HSDR_N_2"/>
    <property type="match status" value="1"/>
</dbReference>
<dbReference type="Pfam" id="PF13614">
    <property type="entry name" value="AAA_31"/>
    <property type="match status" value="1"/>
</dbReference>
<evidence type="ECO:0000313" key="4">
    <source>
        <dbReference type="Proteomes" id="UP000830835"/>
    </source>
</evidence>
<evidence type="ECO:0000259" key="1">
    <source>
        <dbReference type="Pfam" id="PF13588"/>
    </source>
</evidence>
<sequence length="461" mass="52264">MKADISITQILQSVSVHISEEGLEKELIIPLLELWGYQPGDWRRQIAAGSGRPDFIICANGMDEPHMNYLIIEVKAPKKKLKNHTWQLGTYLRQTHSIFGLLTNGLEFEIYYNNNLEIICLAHLDKKAFVDKFNILSKILGRQTCLLITRQLQSLHRSFHAKLYPRLRQIFPESRQIGSLLLPDPLQTSLKETKTVIITVFNNKGGVGKTTTTINVAAALSKLGKRVLLIDIDPQANLTTGLGINPLEDIELKSGKDVTHLLTEPKVKIEEVAISKRWQDVKLDIIPSHIRLSDMEATLIQMINSDQVLVRKLSKIGSAYDYIFIDTPPSFGKVNTISLMASDRVLIPTQLAPYPIRALEYVMNRIMAVHDARERPLSILGVVISMYSRLAVRQTREMLDEVDKVLQKHPMGREVRVFPEDTWIPQRNIVANSPAKGYPLSYAEWLSWTYGDQGLLRPESC</sequence>
<reference evidence="3" key="1">
    <citation type="submission" date="2021-02" db="EMBL/GenBank/DDBJ databases">
        <title>The CRISPR/cas machinery reduction and long-range gene transfer in the hot spring cyanobacterium Synechococcus.</title>
        <authorList>
            <person name="Dvorak P."/>
            <person name="Jahodarova E."/>
            <person name="Hasler P."/>
            <person name="Poulickova A."/>
        </authorList>
    </citation>
    <scope>NUCLEOTIDE SEQUENCE</scope>
    <source>
        <strain evidence="3">Rupite</strain>
    </source>
</reference>
<keyword evidence="4" id="KW-1185">Reference proteome</keyword>
<protein>
    <submittedName>
        <fullName evidence="3">AAA family ATPase</fullName>
    </submittedName>
</protein>
<dbReference type="Proteomes" id="UP000830835">
    <property type="component" value="Unassembled WGS sequence"/>
</dbReference>
<organism evidence="3 4">
    <name type="scientific">Thermostichus vulcanus str. 'Rupite'</name>
    <dbReference type="NCBI Taxonomy" id="2813851"/>
    <lineage>
        <taxon>Bacteria</taxon>
        <taxon>Bacillati</taxon>
        <taxon>Cyanobacteriota</taxon>
        <taxon>Cyanophyceae</taxon>
        <taxon>Thermostichales</taxon>
        <taxon>Thermostichaceae</taxon>
        <taxon>Thermostichus</taxon>
    </lineage>
</organism>
<feature type="domain" description="Type I restriction enzyme R protein N-terminal" evidence="1">
    <location>
        <begin position="48"/>
        <end position="111"/>
    </location>
</feature>
<feature type="domain" description="AAA" evidence="2">
    <location>
        <begin position="197"/>
        <end position="377"/>
    </location>
</feature>
<dbReference type="Gene3D" id="3.40.50.300">
    <property type="entry name" value="P-loop containing nucleotide triphosphate hydrolases"/>
    <property type="match status" value="1"/>
</dbReference>
<dbReference type="PANTHER" id="PTHR13696:SF99">
    <property type="entry name" value="COBYRINIC ACID AC-DIAMIDE SYNTHASE"/>
    <property type="match status" value="1"/>
</dbReference>
<evidence type="ECO:0000259" key="2">
    <source>
        <dbReference type="Pfam" id="PF13614"/>
    </source>
</evidence>
<proteinExistence type="predicted"/>
<gene>
    <name evidence="3" type="ORF">JX360_15140</name>
</gene>
<dbReference type="SUPFAM" id="SSF52540">
    <property type="entry name" value="P-loop containing nucleoside triphosphate hydrolases"/>
    <property type="match status" value="1"/>
</dbReference>
<dbReference type="InterPro" id="IPR029464">
    <property type="entry name" value="HSDR_N"/>
</dbReference>
<name>A0ABT0CEL1_THEVL</name>
<comment type="caution">
    <text evidence="3">The sequence shown here is derived from an EMBL/GenBank/DDBJ whole genome shotgun (WGS) entry which is preliminary data.</text>
</comment>
<dbReference type="RefSeq" id="WP_244352552.1">
    <property type="nucleotide sequence ID" value="NZ_JAFIRA010000051.1"/>
</dbReference>
<dbReference type="CDD" id="cd02042">
    <property type="entry name" value="ParAB_family"/>
    <property type="match status" value="1"/>
</dbReference>
<dbReference type="InterPro" id="IPR025669">
    <property type="entry name" value="AAA_dom"/>
</dbReference>
<dbReference type="PANTHER" id="PTHR13696">
    <property type="entry name" value="P-LOOP CONTAINING NUCLEOSIDE TRIPHOSPHATE HYDROLASE"/>
    <property type="match status" value="1"/>
</dbReference>
<evidence type="ECO:0000313" key="3">
    <source>
        <dbReference type="EMBL" id="MCJ2544222.1"/>
    </source>
</evidence>
<accession>A0ABT0CEL1</accession>
<dbReference type="InterPro" id="IPR050678">
    <property type="entry name" value="DNA_Partitioning_ATPase"/>
</dbReference>
<dbReference type="InterPro" id="IPR027417">
    <property type="entry name" value="P-loop_NTPase"/>
</dbReference>
<dbReference type="EMBL" id="JAFIRA010000051">
    <property type="protein sequence ID" value="MCJ2544222.1"/>
    <property type="molecule type" value="Genomic_DNA"/>
</dbReference>